<keyword evidence="4" id="KW-1185">Reference proteome</keyword>
<evidence type="ECO:0000256" key="1">
    <source>
        <dbReference type="SAM" id="MobiDB-lite"/>
    </source>
</evidence>
<feature type="region of interest" description="Disordered" evidence="1">
    <location>
        <begin position="1068"/>
        <end position="1088"/>
    </location>
</feature>
<feature type="domain" description="PH" evidence="2">
    <location>
        <begin position="77"/>
        <end position="209"/>
    </location>
</feature>
<dbReference type="Gene3D" id="3.80.10.10">
    <property type="entry name" value="Ribonuclease Inhibitor"/>
    <property type="match status" value="1"/>
</dbReference>
<comment type="caution">
    <text evidence="3">The sequence shown here is derived from an EMBL/GenBank/DDBJ whole genome shotgun (WGS) entry which is preliminary data.</text>
</comment>
<feature type="compositionally biased region" description="Polar residues" evidence="1">
    <location>
        <begin position="1033"/>
        <end position="1042"/>
    </location>
</feature>
<dbReference type="PANTHER" id="PTHR47679:SF2">
    <property type="entry name" value="C-TERMINAL OF ROC (COR) DOMAIN-CONTAINING PROTEIN"/>
    <property type="match status" value="1"/>
</dbReference>
<evidence type="ECO:0000259" key="2">
    <source>
        <dbReference type="PROSITE" id="PS50003"/>
    </source>
</evidence>
<feature type="compositionally biased region" description="Basic and acidic residues" evidence="1">
    <location>
        <begin position="1012"/>
        <end position="1021"/>
    </location>
</feature>
<evidence type="ECO:0000313" key="3">
    <source>
        <dbReference type="EMBL" id="KAH6654068.1"/>
    </source>
</evidence>
<sequence>MSQVSSASETDVTSSYSTRRRSTLSKIRPPDFAKQDLARQLSKASSDYTEVASSSTRPTTPSGGGSRGTSLSDKAATVLKSGPLKEESSVLKNKKEYLVLTPAGLFKFRNRLAAIEQFPQVAVPTSAVEALSPVETIASFQEIGAKAEAHIPLERIVSIFKDEGTKPCFGLEVWWKESCAAGFFANIELNFSHPGDRDDWLKQIQYAVRQKTKALAADDSIPSELELDLACILEAKYPHQSAHLDIFPVVPRRPFGRLRSNNGEIKKGWRENSSFYMAFSKNICFLAHFTRSPTGQKVNPSIVQYGLVTISKVNAHTHDERFDLVFRLPLDTPRKLELSSRHHRNIVSRLFKSDTYLKPAWPLSTRREIFLVEGDSHQMPLPSGEDYGGFKRTLEAFLEGYHSVSVQWKVNWRNVKYAPEFQLLPSTDTPKYTAYQLLAVFRALRFNDFFKSLSFRGVDFSALSNVFDNSCRMEPTVWLSRTGKRSLTRDEFEVVEKSSVLFQEVIAMLLGSESIRHADFTAVLPKAPVVPTPGSSPTVHQGCEVVPPVVLLIRSLQSRCKSIILNGNYIGHVDVSEIHQTLQSQPNYLRGLGLSRCQLDEMSMITLWEGIHEQRQSLEHLELSSNFGCLEASRVSQTLWDTSNLRRLDLSSCLKGIIDGPLFRPWTTSPYEDPWSLEEVDLSGWKINFDTVSSFVRYLEVDESSCLRHLKLNSCGISGEVATAIFCRIGSGRDIHLYLNSNPLETGSTDWVDLIHGNEAPKRLHLDMIEFKHESNFDKLLTALADNNTIELLSLVGTGPPGRASPKTSSLFSAFLEKNRTLRYLDFSGYSGKLEDAHLGWGLSGALGGLKSNKTLRQLRIRNHDMGAAEDITELCRVIAQNQGLAMLDMQNNNFDHHQFSKVIHALELNRQIISFPISSSDRDHVLAKEKQAFSKSLKKSLKGSLGKSDSARLNSMLEWLRGHWDSEVKKAEDILQRNRDDYLNQALELDTEFLSSWDDAQLPSWLSRKPSGRDTTRARDSMISMSSTSSMLNENPSSPMLSTHKRSFSGRGFAVASEPAIHVYTVEEEESSTNPSPGIVGAARTGSPVEISHNDQLWMRKRTR</sequence>
<feature type="compositionally biased region" description="Polar residues" evidence="1">
    <location>
        <begin position="42"/>
        <end position="52"/>
    </location>
</feature>
<dbReference type="GeneID" id="70126892"/>
<dbReference type="SUPFAM" id="SSF52047">
    <property type="entry name" value="RNI-like"/>
    <property type="match status" value="1"/>
</dbReference>
<reference evidence="3" key="1">
    <citation type="journal article" date="2021" name="Nat. Commun.">
        <title>Genetic determinants of endophytism in the Arabidopsis root mycobiome.</title>
        <authorList>
            <person name="Mesny F."/>
            <person name="Miyauchi S."/>
            <person name="Thiergart T."/>
            <person name="Pickel B."/>
            <person name="Atanasova L."/>
            <person name="Karlsson M."/>
            <person name="Huettel B."/>
            <person name="Barry K.W."/>
            <person name="Haridas S."/>
            <person name="Chen C."/>
            <person name="Bauer D."/>
            <person name="Andreopoulos W."/>
            <person name="Pangilinan J."/>
            <person name="LaButti K."/>
            <person name="Riley R."/>
            <person name="Lipzen A."/>
            <person name="Clum A."/>
            <person name="Drula E."/>
            <person name="Henrissat B."/>
            <person name="Kohler A."/>
            <person name="Grigoriev I.V."/>
            <person name="Martin F.M."/>
            <person name="Hacquard S."/>
        </authorList>
    </citation>
    <scope>NUCLEOTIDE SEQUENCE</scope>
    <source>
        <strain evidence="3">MPI-SDFR-AT-0073</strain>
    </source>
</reference>
<protein>
    <recommendedName>
        <fullName evidence="2">PH domain-containing protein</fullName>
    </recommendedName>
</protein>
<name>A0A9P8UL22_9PEZI</name>
<proteinExistence type="predicted"/>
<feature type="compositionally biased region" description="Polar residues" evidence="1">
    <location>
        <begin position="1"/>
        <end position="12"/>
    </location>
</feature>
<dbReference type="InterPro" id="IPR057334">
    <property type="entry name" value="PH_2nd_LRR"/>
</dbReference>
<dbReference type="InterPro" id="IPR001849">
    <property type="entry name" value="PH_domain"/>
</dbReference>
<dbReference type="OrthoDB" id="120976at2759"/>
<dbReference type="PANTHER" id="PTHR47679">
    <property type="entry name" value="PROTEIN TORNADO 1"/>
    <property type="match status" value="1"/>
</dbReference>
<feature type="region of interest" description="Disordered" evidence="1">
    <location>
        <begin position="1"/>
        <end position="74"/>
    </location>
</feature>
<evidence type="ECO:0000313" key="4">
    <source>
        <dbReference type="Proteomes" id="UP000758603"/>
    </source>
</evidence>
<dbReference type="PROSITE" id="PS50003">
    <property type="entry name" value="PH_DOMAIN"/>
    <property type="match status" value="1"/>
</dbReference>
<feature type="compositionally biased region" description="Basic and acidic residues" evidence="1">
    <location>
        <begin position="28"/>
        <end position="37"/>
    </location>
</feature>
<dbReference type="RefSeq" id="XP_045958338.1">
    <property type="nucleotide sequence ID" value="XM_046098000.1"/>
</dbReference>
<accession>A0A9P8UL22</accession>
<gene>
    <name evidence="3" type="ORF">BKA67DRAFT_518387</name>
</gene>
<organism evidence="3 4">
    <name type="scientific">Truncatella angustata</name>
    <dbReference type="NCBI Taxonomy" id="152316"/>
    <lineage>
        <taxon>Eukaryota</taxon>
        <taxon>Fungi</taxon>
        <taxon>Dikarya</taxon>
        <taxon>Ascomycota</taxon>
        <taxon>Pezizomycotina</taxon>
        <taxon>Sordariomycetes</taxon>
        <taxon>Xylariomycetidae</taxon>
        <taxon>Amphisphaeriales</taxon>
        <taxon>Sporocadaceae</taxon>
        <taxon>Truncatella</taxon>
    </lineage>
</organism>
<feature type="region of interest" description="Disordered" evidence="1">
    <location>
        <begin position="1007"/>
        <end position="1046"/>
    </location>
</feature>
<dbReference type="AlphaFoldDB" id="A0A9P8UL22"/>
<dbReference type="Proteomes" id="UP000758603">
    <property type="component" value="Unassembled WGS sequence"/>
</dbReference>
<dbReference type="InterPro" id="IPR032675">
    <property type="entry name" value="LRR_dom_sf"/>
</dbReference>
<dbReference type="EMBL" id="JAGPXC010000004">
    <property type="protein sequence ID" value="KAH6654068.1"/>
    <property type="molecule type" value="Genomic_DNA"/>
</dbReference>
<dbReference type="Pfam" id="PF25353">
    <property type="entry name" value="PH_2nd_LRR"/>
    <property type="match status" value="1"/>
</dbReference>
<feature type="compositionally biased region" description="Low complexity" evidence="1">
    <location>
        <begin position="1022"/>
        <end position="1032"/>
    </location>
</feature>